<dbReference type="RefSeq" id="WP_371439624.1">
    <property type="nucleotide sequence ID" value="NZ_JBHSRS010000084.1"/>
</dbReference>
<protein>
    <submittedName>
        <fullName evidence="3">Dienelactone hydrolase family protein</fullName>
        <ecNumber evidence="3">3.1.-.-</ecNumber>
    </submittedName>
</protein>
<keyword evidence="1 3" id="KW-0378">Hydrolase</keyword>
<comment type="caution">
    <text evidence="3">The sequence shown here is derived from an EMBL/GenBank/DDBJ whole genome shotgun (WGS) entry which is preliminary data.</text>
</comment>
<dbReference type="InterPro" id="IPR029058">
    <property type="entry name" value="AB_hydrolase_fold"/>
</dbReference>
<dbReference type="EMBL" id="JBHSRS010000084">
    <property type="protein sequence ID" value="MFC6283852.1"/>
    <property type="molecule type" value="Genomic_DNA"/>
</dbReference>
<dbReference type="SUPFAM" id="SSF53474">
    <property type="entry name" value="alpha/beta-Hydrolases"/>
    <property type="match status" value="1"/>
</dbReference>
<evidence type="ECO:0000256" key="1">
    <source>
        <dbReference type="ARBA" id="ARBA00022801"/>
    </source>
</evidence>
<evidence type="ECO:0000313" key="3">
    <source>
        <dbReference type="EMBL" id="MFC6283852.1"/>
    </source>
</evidence>
<dbReference type="EC" id="3.1.-.-" evidence="3"/>
<dbReference type="PANTHER" id="PTHR22946">
    <property type="entry name" value="DIENELACTONE HYDROLASE DOMAIN-CONTAINING PROTEIN-RELATED"/>
    <property type="match status" value="1"/>
</dbReference>
<evidence type="ECO:0000256" key="2">
    <source>
        <dbReference type="SAM" id="SignalP"/>
    </source>
</evidence>
<accession>A0ABW1U466</accession>
<gene>
    <name evidence="3" type="ORF">ACFQND_21705</name>
</gene>
<name>A0ABW1U466_9BURK</name>
<dbReference type="InterPro" id="IPR050261">
    <property type="entry name" value="FrsA_esterase"/>
</dbReference>
<evidence type="ECO:0000313" key="4">
    <source>
        <dbReference type="Proteomes" id="UP001596270"/>
    </source>
</evidence>
<dbReference type="GO" id="GO:0016787">
    <property type="term" value="F:hydrolase activity"/>
    <property type="evidence" value="ECO:0007669"/>
    <property type="project" value="UniProtKB-KW"/>
</dbReference>
<dbReference type="Proteomes" id="UP001596270">
    <property type="component" value="Unassembled WGS sequence"/>
</dbReference>
<reference evidence="4" key="1">
    <citation type="journal article" date="2019" name="Int. J. Syst. Evol. Microbiol.">
        <title>The Global Catalogue of Microorganisms (GCM) 10K type strain sequencing project: providing services to taxonomists for standard genome sequencing and annotation.</title>
        <authorList>
            <consortium name="The Broad Institute Genomics Platform"/>
            <consortium name="The Broad Institute Genome Sequencing Center for Infectious Disease"/>
            <person name="Wu L."/>
            <person name="Ma J."/>
        </authorList>
    </citation>
    <scope>NUCLEOTIDE SEQUENCE [LARGE SCALE GENOMIC DNA]</scope>
    <source>
        <strain evidence="4">CCUG 39402</strain>
    </source>
</reference>
<feature type="chain" id="PRO_5047068655" evidence="2">
    <location>
        <begin position="28"/>
        <end position="300"/>
    </location>
</feature>
<keyword evidence="4" id="KW-1185">Reference proteome</keyword>
<dbReference type="PANTHER" id="PTHR22946:SF9">
    <property type="entry name" value="POLYKETIDE TRANSFERASE AF380"/>
    <property type="match status" value="1"/>
</dbReference>
<keyword evidence="2" id="KW-0732">Signal</keyword>
<sequence>MRSRVLPGMGIGSLLALCLLLGGAAGAQPAEQKRPEIIKLPLLIDGSVREVTTHLYKPEGAGPFPLVIFSHGRAAARADRAKLQYPVLVGHANYWLRKGVAVLAPVRPGYGETGGADREDSFSRWSGNTCTGNPDFMTVARNARQVVVAVHAWSVQQPWVRKDRILLEGQSVGGLTTVAASVLNLPGVIADVNFAGGAGGYPDVSPGKSCKPENLTSTYAELGKEAKIPSLWFYAENDQYWGPEAPRQWHAAFKAGGSDTQFIQTGPLPDHDGHSLLTYGGRMWSVPLDAFVRKVGLLAP</sequence>
<feature type="signal peptide" evidence="2">
    <location>
        <begin position="1"/>
        <end position="27"/>
    </location>
</feature>
<dbReference type="Gene3D" id="3.40.50.1820">
    <property type="entry name" value="alpha/beta hydrolase"/>
    <property type="match status" value="1"/>
</dbReference>
<organism evidence="3 4">
    <name type="scientific">Polaromonas aquatica</name>
    <dbReference type="NCBI Taxonomy" id="332657"/>
    <lineage>
        <taxon>Bacteria</taxon>
        <taxon>Pseudomonadati</taxon>
        <taxon>Pseudomonadota</taxon>
        <taxon>Betaproteobacteria</taxon>
        <taxon>Burkholderiales</taxon>
        <taxon>Comamonadaceae</taxon>
        <taxon>Polaromonas</taxon>
    </lineage>
</organism>
<proteinExistence type="predicted"/>